<gene>
    <name evidence="1" type="ORF">EOK75_13675</name>
</gene>
<dbReference type="KEGG" id="pseb:EOK75_13675"/>
<dbReference type="Pfam" id="PF00353">
    <property type="entry name" value="HemolysinCabind"/>
    <property type="match status" value="1"/>
</dbReference>
<dbReference type="GO" id="GO:0005509">
    <property type="term" value="F:calcium ion binding"/>
    <property type="evidence" value="ECO:0007669"/>
    <property type="project" value="InterPro"/>
</dbReference>
<reference evidence="1 2" key="1">
    <citation type="submission" date="2019-05" db="EMBL/GenBank/DDBJ databases">
        <title>Pseudorhodobacter turbinis sp. nov., isolated from the gut of the Korean turban shell.</title>
        <authorList>
            <person name="Jeong Y.-S."/>
            <person name="Kang W.-R."/>
            <person name="Bae J.-W."/>
        </authorList>
    </citation>
    <scope>NUCLEOTIDE SEQUENCE [LARGE SCALE GENOMIC DNA]</scope>
    <source>
        <strain evidence="1 2">S12M18</strain>
        <plasmid evidence="1 2">unnamed1</plasmid>
    </source>
</reference>
<evidence type="ECO:0008006" key="3">
    <source>
        <dbReference type="Google" id="ProtNLM"/>
    </source>
</evidence>
<dbReference type="Gene3D" id="2.150.10.10">
    <property type="entry name" value="Serralysin-like metalloprotease, C-terminal"/>
    <property type="match status" value="1"/>
</dbReference>
<dbReference type="OrthoDB" id="6305173at2"/>
<evidence type="ECO:0000313" key="1">
    <source>
        <dbReference type="EMBL" id="QCO56855.1"/>
    </source>
</evidence>
<dbReference type="EMBL" id="CP039965">
    <property type="protein sequence ID" value="QCO56855.1"/>
    <property type="molecule type" value="Genomic_DNA"/>
</dbReference>
<keyword evidence="2" id="KW-1185">Reference proteome</keyword>
<proteinExistence type="predicted"/>
<dbReference type="Proteomes" id="UP000298631">
    <property type="component" value="Plasmid unnamed1"/>
</dbReference>
<accession>A0A4P8EJH9</accession>
<geneLocation type="plasmid" evidence="1 2">
    <name>unnamed1</name>
</geneLocation>
<dbReference type="AlphaFoldDB" id="A0A4P8EJH9"/>
<dbReference type="SUPFAM" id="SSF51120">
    <property type="entry name" value="beta-Roll"/>
    <property type="match status" value="1"/>
</dbReference>
<organism evidence="1 2">
    <name type="scientific">Pseudorhodobacter turbinis</name>
    <dbReference type="NCBI Taxonomy" id="2500533"/>
    <lineage>
        <taxon>Bacteria</taxon>
        <taxon>Pseudomonadati</taxon>
        <taxon>Pseudomonadota</taxon>
        <taxon>Alphaproteobacteria</taxon>
        <taxon>Rhodobacterales</taxon>
        <taxon>Paracoccaceae</taxon>
        <taxon>Pseudorhodobacter</taxon>
    </lineage>
</organism>
<dbReference type="InterPro" id="IPR001343">
    <property type="entry name" value="Hemolysn_Ca-bd"/>
</dbReference>
<evidence type="ECO:0000313" key="2">
    <source>
        <dbReference type="Proteomes" id="UP000298631"/>
    </source>
</evidence>
<name>A0A4P8EJH9_9RHOB</name>
<sequence>MGGAVTVTYSGIVNLVGSPAEGDLYTTMLVDFSALSGGGILGDVTWNTDIDTMRYHGDLVQTGTPDAQAGNDAIAGAVAEDFLHGSSGADILIGMADSDILSGVVDADEFVFADGPGEDLIVDLDILGGDSLYFQAFGFAESNGILDVAMDVGPDALIQLDLDASLLHMMDA</sequence>
<dbReference type="InterPro" id="IPR011049">
    <property type="entry name" value="Serralysin-like_metalloprot_C"/>
</dbReference>
<protein>
    <recommendedName>
        <fullName evidence="3">Peptidase M10 serralysin C-terminal domain-containing protein</fullName>
    </recommendedName>
</protein>
<keyword evidence="1" id="KW-0614">Plasmid</keyword>